<dbReference type="EMBL" id="BMMK01000058">
    <property type="protein sequence ID" value="GGM82940.1"/>
    <property type="molecule type" value="Genomic_DNA"/>
</dbReference>
<reference evidence="4" key="2">
    <citation type="submission" date="2020-09" db="EMBL/GenBank/DDBJ databases">
        <authorList>
            <person name="Sun Q."/>
            <person name="Zhou Y."/>
        </authorList>
    </citation>
    <scope>NUCLEOTIDE SEQUENCE</scope>
    <source>
        <strain evidence="4">CGMCC 4.5737</strain>
    </source>
</reference>
<evidence type="ECO:0000259" key="3">
    <source>
        <dbReference type="PROSITE" id="PS51186"/>
    </source>
</evidence>
<dbReference type="Gene3D" id="3.40.630.30">
    <property type="match status" value="1"/>
</dbReference>
<evidence type="ECO:0000313" key="5">
    <source>
        <dbReference type="Proteomes" id="UP000637578"/>
    </source>
</evidence>
<dbReference type="PANTHER" id="PTHR43877:SF2">
    <property type="entry name" value="AMINOALKYLPHOSPHONATE N-ACETYLTRANSFERASE-RELATED"/>
    <property type="match status" value="1"/>
</dbReference>
<accession>A0A8J3FYK8</accession>
<sequence length="141" mass="14903">MAGAGPTVAEGELLVWAARLDGRIVGIVQLDLETKPNGRHRGEIAKLMVHRRARGQGLGKALLAHAEREAAALGVSLLVLDTQSGSGAEQLYRAAGWNRVGVIPDYAADPVGELHPTTIFYRSLGGNGQFPDTTEIVNSPV</sequence>
<keyword evidence="5" id="KW-1185">Reference proteome</keyword>
<dbReference type="Pfam" id="PF00583">
    <property type="entry name" value="Acetyltransf_1"/>
    <property type="match status" value="1"/>
</dbReference>
<name>A0A8J3FYK8_9PSEU</name>
<dbReference type="CDD" id="cd04301">
    <property type="entry name" value="NAT_SF"/>
    <property type="match status" value="1"/>
</dbReference>
<dbReference type="PANTHER" id="PTHR43877">
    <property type="entry name" value="AMINOALKYLPHOSPHONATE N-ACETYLTRANSFERASE-RELATED-RELATED"/>
    <property type="match status" value="1"/>
</dbReference>
<dbReference type="SUPFAM" id="SSF55729">
    <property type="entry name" value="Acyl-CoA N-acyltransferases (Nat)"/>
    <property type="match status" value="1"/>
</dbReference>
<organism evidence="4 5">
    <name type="scientific">Longimycelium tulufanense</name>
    <dbReference type="NCBI Taxonomy" id="907463"/>
    <lineage>
        <taxon>Bacteria</taxon>
        <taxon>Bacillati</taxon>
        <taxon>Actinomycetota</taxon>
        <taxon>Actinomycetes</taxon>
        <taxon>Pseudonocardiales</taxon>
        <taxon>Pseudonocardiaceae</taxon>
        <taxon>Longimycelium</taxon>
    </lineage>
</organism>
<protein>
    <recommendedName>
        <fullName evidence="3">N-acetyltransferase domain-containing protein</fullName>
    </recommendedName>
</protein>
<dbReference type="InterPro" id="IPR016181">
    <property type="entry name" value="Acyl_CoA_acyltransferase"/>
</dbReference>
<comment type="caution">
    <text evidence="4">The sequence shown here is derived from an EMBL/GenBank/DDBJ whole genome shotgun (WGS) entry which is preliminary data.</text>
</comment>
<reference evidence="4" key="1">
    <citation type="journal article" date="2014" name="Int. J. Syst. Evol. Microbiol.">
        <title>Complete genome sequence of Corynebacterium casei LMG S-19264T (=DSM 44701T), isolated from a smear-ripened cheese.</title>
        <authorList>
            <consortium name="US DOE Joint Genome Institute (JGI-PGF)"/>
            <person name="Walter F."/>
            <person name="Albersmeier A."/>
            <person name="Kalinowski J."/>
            <person name="Ruckert C."/>
        </authorList>
    </citation>
    <scope>NUCLEOTIDE SEQUENCE</scope>
    <source>
        <strain evidence="4">CGMCC 4.5737</strain>
    </source>
</reference>
<dbReference type="AlphaFoldDB" id="A0A8J3FYK8"/>
<dbReference type="Proteomes" id="UP000637578">
    <property type="component" value="Unassembled WGS sequence"/>
</dbReference>
<keyword evidence="1" id="KW-0808">Transferase</keyword>
<dbReference type="GO" id="GO:0016747">
    <property type="term" value="F:acyltransferase activity, transferring groups other than amino-acyl groups"/>
    <property type="evidence" value="ECO:0007669"/>
    <property type="project" value="InterPro"/>
</dbReference>
<proteinExistence type="predicted"/>
<evidence type="ECO:0000313" key="4">
    <source>
        <dbReference type="EMBL" id="GGM82940.1"/>
    </source>
</evidence>
<evidence type="ECO:0000256" key="1">
    <source>
        <dbReference type="ARBA" id="ARBA00022679"/>
    </source>
</evidence>
<keyword evidence="2" id="KW-0012">Acyltransferase</keyword>
<dbReference type="InterPro" id="IPR000182">
    <property type="entry name" value="GNAT_dom"/>
</dbReference>
<evidence type="ECO:0000256" key="2">
    <source>
        <dbReference type="ARBA" id="ARBA00023315"/>
    </source>
</evidence>
<feature type="domain" description="N-acetyltransferase" evidence="3">
    <location>
        <begin position="1"/>
        <end position="118"/>
    </location>
</feature>
<dbReference type="InterPro" id="IPR050832">
    <property type="entry name" value="Bact_Acetyltransf"/>
</dbReference>
<dbReference type="PROSITE" id="PS51186">
    <property type="entry name" value="GNAT"/>
    <property type="match status" value="1"/>
</dbReference>
<gene>
    <name evidence="4" type="ORF">GCM10012275_61880</name>
</gene>